<name>A0ABD2P358_9CUCU</name>
<proteinExistence type="predicted"/>
<organism evidence="2 3">
    <name type="scientific">Cryptolaemus montrouzieri</name>
    <dbReference type="NCBI Taxonomy" id="559131"/>
    <lineage>
        <taxon>Eukaryota</taxon>
        <taxon>Metazoa</taxon>
        <taxon>Ecdysozoa</taxon>
        <taxon>Arthropoda</taxon>
        <taxon>Hexapoda</taxon>
        <taxon>Insecta</taxon>
        <taxon>Pterygota</taxon>
        <taxon>Neoptera</taxon>
        <taxon>Endopterygota</taxon>
        <taxon>Coleoptera</taxon>
        <taxon>Polyphaga</taxon>
        <taxon>Cucujiformia</taxon>
        <taxon>Coccinelloidea</taxon>
        <taxon>Coccinellidae</taxon>
        <taxon>Scymninae</taxon>
        <taxon>Scymnini</taxon>
        <taxon>Cryptolaemus</taxon>
    </lineage>
</organism>
<gene>
    <name evidence="2" type="ORF">HHI36_019438</name>
</gene>
<keyword evidence="3" id="KW-1185">Reference proteome</keyword>
<evidence type="ECO:0000313" key="3">
    <source>
        <dbReference type="Proteomes" id="UP001516400"/>
    </source>
</evidence>
<accession>A0ABD2P358</accession>
<evidence type="ECO:0000256" key="1">
    <source>
        <dbReference type="SAM" id="MobiDB-lite"/>
    </source>
</evidence>
<protein>
    <submittedName>
        <fullName evidence="2">Uncharacterized protein</fullName>
    </submittedName>
</protein>
<sequence>MFNGFSKELSDDTSSIKPNKDKAGTNVKANTFLSRISKDEPVNLLKQSTSAYFPTFTSADISEELGRLKLTQVHSLPTFKKSTENNFDIDLTTALRKNSSETSKFKNTSSEDKFEIPFIACDLESDINNLENSSMKCTLDTRHLATQKVGYENKRPTQLGKLLCLRYAIPKHKIKRKKFKLNTKLVRFDFSSPSPDDQIRKYLQRDF</sequence>
<dbReference type="EMBL" id="JABFTP020000165">
    <property type="protein sequence ID" value="KAL3285329.1"/>
    <property type="molecule type" value="Genomic_DNA"/>
</dbReference>
<feature type="region of interest" description="Disordered" evidence="1">
    <location>
        <begin position="1"/>
        <end position="24"/>
    </location>
</feature>
<comment type="caution">
    <text evidence="2">The sequence shown here is derived from an EMBL/GenBank/DDBJ whole genome shotgun (WGS) entry which is preliminary data.</text>
</comment>
<dbReference type="AlphaFoldDB" id="A0ABD2P358"/>
<evidence type="ECO:0000313" key="2">
    <source>
        <dbReference type="EMBL" id="KAL3285329.1"/>
    </source>
</evidence>
<reference evidence="2 3" key="1">
    <citation type="journal article" date="2021" name="BMC Biol.">
        <title>Horizontally acquired antibacterial genes associated with adaptive radiation of ladybird beetles.</title>
        <authorList>
            <person name="Li H.S."/>
            <person name="Tang X.F."/>
            <person name="Huang Y.H."/>
            <person name="Xu Z.Y."/>
            <person name="Chen M.L."/>
            <person name="Du X.Y."/>
            <person name="Qiu B.Y."/>
            <person name="Chen P.T."/>
            <person name="Zhang W."/>
            <person name="Slipinski A."/>
            <person name="Escalona H.E."/>
            <person name="Waterhouse R.M."/>
            <person name="Zwick A."/>
            <person name="Pang H."/>
        </authorList>
    </citation>
    <scope>NUCLEOTIDE SEQUENCE [LARGE SCALE GENOMIC DNA]</scope>
    <source>
        <strain evidence="2">SYSU2018</strain>
    </source>
</reference>
<dbReference type="Proteomes" id="UP001516400">
    <property type="component" value="Unassembled WGS sequence"/>
</dbReference>